<keyword evidence="20" id="KW-1185">Reference proteome</keyword>
<evidence type="ECO:0000259" key="18">
    <source>
        <dbReference type="Pfam" id="PF02096"/>
    </source>
</evidence>
<evidence type="ECO:0000256" key="14">
    <source>
        <dbReference type="ARBA" id="ARBA00033245"/>
    </source>
</evidence>
<evidence type="ECO:0000256" key="7">
    <source>
        <dbReference type="ARBA" id="ARBA00022927"/>
    </source>
</evidence>
<evidence type="ECO:0000256" key="11">
    <source>
        <dbReference type="ARBA" id="ARBA00025034"/>
    </source>
</evidence>
<dbReference type="EMBL" id="BMCU01000001">
    <property type="protein sequence ID" value="GGF90847.1"/>
    <property type="molecule type" value="Genomic_DNA"/>
</dbReference>
<keyword evidence="10" id="KW-0143">Chaperone</keyword>
<gene>
    <name evidence="19" type="primary">oxaA</name>
    <name evidence="19" type="ORF">GCM10007304_00960</name>
</gene>
<feature type="domain" description="Membrane insertase YidC/Oxa/ALB C-terminal" evidence="18">
    <location>
        <begin position="33"/>
        <end position="262"/>
    </location>
</feature>
<dbReference type="GO" id="GO:0051205">
    <property type="term" value="P:protein insertion into membrane"/>
    <property type="evidence" value="ECO:0007669"/>
    <property type="project" value="TreeGrafter"/>
</dbReference>
<reference evidence="19" key="2">
    <citation type="submission" date="2020-09" db="EMBL/GenBank/DDBJ databases">
        <authorList>
            <person name="Sun Q."/>
            <person name="Sedlacek I."/>
        </authorList>
    </citation>
    <scope>NUCLEOTIDE SEQUENCE</scope>
    <source>
        <strain evidence="19">CCM 7905</strain>
    </source>
</reference>
<sequence length="278" mass="30284">MLDFVYYPVSALLLFWHNVFSFVVGDPSSGLAWSLAVIFLVFTVRLLLVRPFVKQVRTQRITRQLQPEIKALREKYSGDNRRLAEELQKLNKEHGVNALAGCLPALVQAPVFIGLFHVLRSFDRTGTAAHVPFLDATDPMSAAQNAVTPNYFFSAADVQSFLDAHVFGAPLSAVLTAAWSPAVLAVAVPLMVLSAVATFVTTRVSLAHQDPVVADTAQGRIMNRVMMVVPLGVLVGGPFVPVAILIYFLANNAWTALQQWVVFRRLSAAEPADASGRG</sequence>
<keyword evidence="5" id="KW-1003">Cell membrane</keyword>
<dbReference type="PANTHER" id="PTHR12428">
    <property type="entry name" value="OXA1"/>
    <property type="match status" value="1"/>
</dbReference>
<evidence type="ECO:0000256" key="4">
    <source>
        <dbReference type="ARBA" id="ARBA00022448"/>
    </source>
</evidence>
<evidence type="ECO:0000256" key="2">
    <source>
        <dbReference type="ARBA" id="ARBA00010527"/>
    </source>
</evidence>
<dbReference type="GO" id="GO:0015031">
    <property type="term" value="P:protein transport"/>
    <property type="evidence" value="ECO:0007669"/>
    <property type="project" value="UniProtKB-KW"/>
</dbReference>
<evidence type="ECO:0000256" key="16">
    <source>
        <dbReference type="RuleBase" id="RU003945"/>
    </source>
</evidence>
<feature type="transmembrane region" description="Helical" evidence="17">
    <location>
        <begin position="98"/>
        <end position="119"/>
    </location>
</feature>
<dbReference type="InterPro" id="IPR047196">
    <property type="entry name" value="YidC_ALB_C"/>
</dbReference>
<dbReference type="CDD" id="cd20070">
    <property type="entry name" value="5TM_YidC_Alb3"/>
    <property type="match status" value="1"/>
</dbReference>
<dbReference type="Proteomes" id="UP000654257">
    <property type="component" value="Unassembled WGS sequence"/>
</dbReference>
<dbReference type="PANTHER" id="PTHR12428:SF65">
    <property type="entry name" value="CYTOCHROME C OXIDASE ASSEMBLY PROTEIN COX18, MITOCHONDRIAL"/>
    <property type="match status" value="1"/>
</dbReference>
<comment type="similarity">
    <text evidence="2">Belongs to the OXA1/ALB3/YidC family. Type 1 subfamily.</text>
</comment>
<evidence type="ECO:0000256" key="9">
    <source>
        <dbReference type="ARBA" id="ARBA00023136"/>
    </source>
</evidence>
<evidence type="ECO:0000313" key="19">
    <source>
        <dbReference type="EMBL" id="GGF90847.1"/>
    </source>
</evidence>
<reference evidence="19" key="1">
    <citation type="journal article" date="2014" name="Int. J. Syst. Evol. Microbiol.">
        <title>Complete genome sequence of Corynebacterium casei LMG S-19264T (=DSM 44701T), isolated from a smear-ripened cheese.</title>
        <authorList>
            <consortium name="US DOE Joint Genome Institute (JGI-PGF)"/>
            <person name="Walter F."/>
            <person name="Albersmeier A."/>
            <person name="Kalinowski J."/>
            <person name="Ruckert C."/>
        </authorList>
    </citation>
    <scope>NUCLEOTIDE SEQUENCE</scope>
    <source>
        <strain evidence="19">CCM 7905</strain>
    </source>
</reference>
<protein>
    <recommendedName>
        <fullName evidence="3">Membrane protein insertase YidC</fullName>
    </recommendedName>
    <alternativeName>
        <fullName evidence="15">Foldase YidC</fullName>
    </alternativeName>
    <alternativeName>
        <fullName evidence="14">Membrane integrase YidC</fullName>
    </alternativeName>
    <alternativeName>
        <fullName evidence="13">Membrane protein YidC</fullName>
    </alternativeName>
</protein>
<dbReference type="InterPro" id="IPR001708">
    <property type="entry name" value="YidC/ALB3/OXA1/COX18"/>
</dbReference>
<feature type="transmembrane region" description="Helical" evidence="17">
    <location>
        <begin position="31"/>
        <end position="53"/>
    </location>
</feature>
<evidence type="ECO:0000256" key="5">
    <source>
        <dbReference type="ARBA" id="ARBA00022475"/>
    </source>
</evidence>
<evidence type="ECO:0000256" key="3">
    <source>
        <dbReference type="ARBA" id="ARBA00015325"/>
    </source>
</evidence>
<evidence type="ECO:0000256" key="6">
    <source>
        <dbReference type="ARBA" id="ARBA00022692"/>
    </source>
</evidence>
<dbReference type="NCBIfam" id="TIGR03592">
    <property type="entry name" value="yidC_oxa1_cterm"/>
    <property type="match status" value="1"/>
</dbReference>
<proteinExistence type="inferred from homology"/>
<comment type="subcellular location">
    <subcellularLocation>
        <location evidence="1">Cell membrane</location>
        <topology evidence="1">Multi-pass membrane protein</topology>
    </subcellularLocation>
    <subcellularLocation>
        <location evidence="16">Membrane</location>
        <topology evidence="16">Multi-pass membrane protein</topology>
    </subcellularLocation>
</comment>
<dbReference type="NCBIfam" id="NF002899">
    <property type="entry name" value="PRK03449.1"/>
    <property type="match status" value="1"/>
</dbReference>
<dbReference type="GO" id="GO:0032977">
    <property type="term" value="F:membrane insertase activity"/>
    <property type="evidence" value="ECO:0007669"/>
    <property type="project" value="InterPro"/>
</dbReference>
<dbReference type="Pfam" id="PF02096">
    <property type="entry name" value="60KD_IMP"/>
    <property type="match status" value="1"/>
</dbReference>
<name>A0A917FKN4_9NOCA</name>
<comment type="function">
    <text evidence="11">Required for the insertion and/or proper folding and/or complex formation of integral membrane proteins into the membrane. Involved in integration of membrane proteins that insert both dependently and independently of the Sec translocase complex, as well as at least some lipoproteins. Aids folding of multispanning membrane proteins.</text>
</comment>
<comment type="subunit">
    <text evidence="12">Interacts with the Sec translocase complex via SecD. Specifically interacts with transmembrane segments of nascent integral membrane proteins during membrane integration.</text>
</comment>
<dbReference type="RefSeq" id="WP_188542765.1">
    <property type="nucleotide sequence ID" value="NZ_BMCU01000001.1"/>
</dbReference>
<evidence type="ECO:0000256" key="12">
    <source>
        <dbReference type="ARBA" id="ARBA00026028"/>
    </source>
</evidence>
<keyword evidence="8 17" id="KW-1133">Transmembrane helix</keyword>
<feature type="transmembrane region" description="Helical" evidence="17">
    <location>
        <begin position="228"/>
        <end position="250"/>
    </location>
</feature>
<evidence type="ECO:0000256" key="10">
    <source>
        <dbReference type="ARBA" id="ARBA00023186"/>
    </source>
</evidence>
<dbReference type="GO" id="GO:0005886">
    <property type="term" value="C:plasma membrane"/>
    <property type="evidence" value="ECO:0007669"/>
    <property type="project" value="UniProtKB-SubCell"/>
</dbReference>
<accession>A0A917FKN4</accession>
<organism evidence="19 20">
    <name type="scientific">Rhodococcoides trifolii</name>
    <dbReference type="NCBI Taxonomy" id="908250"/>
    <lineage>
        <taxon>Bacteria</taxon>
        <taxon>Bacillati</taxon>
        <taxon>Actinomycetota</taxon>
        <taxon>Actinomycetes</taxon>
        <taxon>Mycobacteriales</taxon>
        <taxon>Nocardiaceae</taxon>
        <taxon>Rhodococcoides</taxon>
    </lineage>
</organism>
<keyword evidence="6 16" id="KW-0812">Transmembrane</keyword>
<keyword evidence="4" id="KW-0813">Transport</keyword>
<evidence type="ECO:0000256" key="17">
    <source>
        <dbReference type="SAM" id="Phobius"/>
    </source>
</evidence>
<evidence type="ECO:0000256" key="15">
    <source>
        <dbReference type="ARBA" id="ARBA00033342"/>
    </source>
</evidence>
<feature type="transmembrane region" description="Helical" evidence="17">
    <location>
        <begin position="178"/>
        <end position="200"/>
    </location>
</feature>
<evidence type="ECO:0000256" key="8">
    <source>
        <dbReference type="ARBA" id="ARBA00022989"/>
    </source>
</evidence>
<dbReference type="AlphaFoldDB" id="A0A917FKN4"/>
<evidence type="ECO:0000313" key="20">
    <source>
        <dbReference type="Proteomes" id="UP000654257"/>
    </source>
</evidence>
<comment type="caution">
    <text evidence="19">The sequence shown here is derived from an EMBL/GenBank/DDBJ whole genome shotgun (WGS) entry which is preliminary data.</text>
</comment>
<evidence type="ECO:0000256" key="1">
    <source>
        <dbReference type="ARBA" id="ARBA00004651"/>
    </source>
</evidence>
<evidence type="ECO:0000256" key="13">
    <source>
        <dbReference type="ARBA" id="ARBA00031538"/>
    </source>
</evidence>
<keyword evidence="9 17" id="KW-0472">Membrane</keyword>
<dbReference type="InterPro" id="IPR028055">
    <property type="entry name" value="YidC/Oxa/ALB_C"/>
</dbReference>
<keyword evidence="7" id="KW-0653">Protein transport</keyword>